<dbReference type="Proteomes" id="UP001139414">
    <property type="component" value="Unassembled WGS sequence"/>
</dbReference>
<name>A0A9X1LLE0_9FLAO</name>
<comment type="caution">
    <text evidence="1">The sequence shown here is derived from an EMBL/GenBank/DDBJ whole genome shotgun (WGS) entry which is preliminary data.</text>
</comment>
<reference evidence="1" key="1">
    <citation type="submission" date="2021-10" db="EMBL/GenBank/DDBJ databases">
        <title>Gramella sp. ASW11-100T, isolated from marine sediment.</title>
        <authorList>
            <person name="Xia C."/>
        </authorList>
    </citation>
    <scope>NUCLEOTIDE SEQUENCE</scope>
    <source>
        <strain evidence="1">ASW11-100</strain>
    </source>
</reference>
<proteinExistence type="predicted"/>
<evidence type="ECO:0008006" key="3">
    <source>
        <dbReference type="Google" id="ProtNLM"/>
    </source>
</evidence>
<protein>
    <recommendedName>
        <fullName evidence="3">Alpha/beta hydrolase</fullName>
    </recommendedName>
</protein>
<dbReference type="EMBL" id="JAJBZG010000005">
    <property type="protein sequence ID" value="MCB7482473.1"/>
    <property type="molecule type" value="Genomic_DNA"/>
</dbReference>
<sequence length="192" mass="21941">MKNYSDTEFNIIIVSSMDALNAYIISENTGRPALLFNPPLVKYKPIEFERRYIQGLVSKQILLGGSDDVVDPSETMAFLSRNLKSSELDIKIDPRLGHRIPLSVFEEQVELSYKALPSVFDGWDNEKLEKVSESLTEIKDGGAALFAYQKLQFEDMPALEHKASREGLLRYCELDTLAMVMIYEYFREVSEL</sequence>
<organism evidence="1 2">
    <name type="scientific">Christiangramia sediminis</name>
    <dbReference type="NCBI Taxonomy" id="2881336"/>
    <lineage>
        <taxon>Bacteria</taxon>
        <taxon>Pseudomonadati</taxon>
        <taxon>Bacteroidota</taxon>
        <taxon>Flavobacteriia</taxon>
        <taxon>Flavobacteriales</taxon>
        <taxon>Flavobacteriaceae</taxon>
        <taxon>Christiangramia</taxon>
    </lineage>
</organism>
<gene>
    <name evidence="1" type="ORF">LGQ90_14475</name>
</gene>
<dbReference type="AlphaFoldDB" id="A0A9X1LLE0"/>
<keyword evidence="2" id="KW-1185">Reference proteome</keyword>
<accession>A0A9X1LLE0</accession>
<evidence type="ECO:0000313" key="2">
    <source>
        <dbReference type="Proteomes" id="UP001139414"/>
    </source>
</evidence>
<evidence type="ECO:0000313" key="1">
    <source>
        <dbReference type="EMBL" id="MCB7482473.1"/>
    </source>
</evidence>
<dbReference type="RefSeq" id="WP_229342176.1">
    <property type="nucleotide sequence ID" value="NZ_JAJBZG010000005.1"/>
</dbReference>